<dbReference type="InterPro" id="IPR036513">
    <property type="entry name" value="STAS_dom_sf"/>
</dbReference>
<protein>
    <recommendedName>
        <fullName evidence="3">STAS/SEC14 domain-containing protein</fullName>
    </recommendedName>
</protein>
<evidence type="ECO:0000313" key="2">
    <source>
        <dbReference type="Proteomes" id="UP000632273"/>
    </source>
</evidence>
<keyword evidence="2" id="KW-1185">Reference proteome</keyword>
<gene>
    <name evidence="1" type="ORF">GCM10011383_10900</name>
</gene>
<comment type="caution">
    <text evidence="1">The sequence shown here is derived from an EMBL/GenBank/DDBJ whole genome shotgun (WGS) entry which is preliminary data.</text>
</comment>
<sequence length="136" mass="15165">MKQELKSSLGRAFLTIEPDPANRWIHVDWRGYLTAENIKTGALAYTEALAKANYSCVLNDTRGVIGPWEHSIEWVVNEWAPNAAAAGLKHFAMVVTPASMADTSAISFYEKLTAFKAEVFSDLDAAKAWLRQFSRE</sequence>
<dbReference type="Pfam" id="PF11964">
    <property type="entry name" value="SpoIIAA-like"/>
    <property type="match status" value="1"/>
</dbReference>
<organism evidence="1 2">
    <name type="scientific">Hymenobacter cavernae</name>
    <dbReference type="NCBI Taxonomy" id="2044852"/>
    <lineage>
        <taxon>Bacteria</taxon>
        <taxon>Pseudomonadati</taxon>
        <taxon>Bacteroidota</taxon>
        <taxon>Cytophagia</taxon>
        <taxon>Cytophagales</taxon>
        <taxon>Hymenobacteraceae</taxon>
        <taxon>Hymenobacter</taxon>
    </lineage>
</organism>
<reference evidence="2" key="1">
    <citation type="journal article" date="2019" name="Int. J. Syst. Evol. Microbiol.">
        <title>The Global Catalogue of Microorganisms (GCM) 10K type strain sequencing project: providing services to taxonomists for standard genome sequencing and annotation.</title>
        <authorList>
            <consortium name="The Broad Institute Genomics Platform"/>
            <consortium name="The Broad Institute Genome Sequencing Center for Infectious Disease"/>
            <person name="Wu L."/>
            <person name="Ma J."/>
        </authorList>
    </citation>
    <scope>NUCLEOTIDE SEQUENCE [LARGE SCALE GENOMIC DNA]</scope>
    <source>
        <strain evidence="2">CGMCC 1.15197</strain>
    </source>
</reference>
<name>A0ABQ1TSB3_9BACT</name>
<dbReference type="SUPFAM" id="SSF52091">
    <property type="entry name" value="SpoIIaa-like"/>
    <property type="match status" value="1"/>
</dbReference>
<evidence type="ECO:0000313" key="1">
    <source>
        <dbReference type="EMBL" id="GGF01829.1"/>
    </source>
</evidence>
<dbReference type="InterPro" id="IPR021866">
    <property type="entry name" value="SpoIIAA-like"/>
</dbReference>
<dbReference type="Proteomes" id="UP000632273">
    <property type="component" value="Unassembled WGS sequence"/>
</dbReference>
<proteinExistence type="predicted"/>
<dbReference type="EMBL" id="BMHT01000002">
    <property type="protein sequence ID" value="GGF01829.1"/>
    <property type="molecule type" value="Genomic_DNA"/>
</dbReference>
<accession>A0ABQ1TSB3</accession>
<dbReference type="RefSeq" id="WP_188811859.1">
    <property type="nucleotide sequence ID" value="NZ_BMHT01000002.1"/>
</dbReference>
<evidence type="ECO:0008006" key="3">
    <source>
        <dbReference type="Google" id="ProtNLM"/>
    </source>
</evidence>